<comment type="catalytic activity">
    <reaction evidence="1">
        <text>ATP + protein L-histidine = ADP + protein N-phospho-L-histidine.</text>
        <dbReference type="EC" id="2.7.13.3"/>
    </reaction>
</comment>
<feature type="transmembrane region" description="Helical" evidence="14">
    <location>
        <begin position="20"/>
        <end position="47"/>
    </location>
</feature>
<dbReference type="SMART" id="SM00388">
    <property type="entry name" value="HisKA"/>
    <property type="match status" value="1"/>
</dbReference>
<keyword evidence="12" id="KW-0902">Two-component regulatory system</keyword>
<evidence type="ECO:0000256" key="3">
    <source>
        <dbReference type="ARBA" id="ARBA00012438"/>
    </source>
</evidence>
<dbReference type="EMBL" id="JAGGJX010000005">
    <property type="protein sequence ID" value="MBP1855808.1"/>
    <property type="molecule type" value="Genomic_DNA"/>
</dbReference>
<dbReference type="PRINTS" id="PR00344">
    <property type="entry name" value="BCTRLSENSOR"/>
</dbReference>
<dbReference type="InterPro" id="IPR003661">
    <property type="entry name" value="HisK_dim/P_dom"/>
</dbReference>
<keyword evidence="8" id="KW-0547">Nucleotide-binding</keyword>
<evidence type="ECO:0000256" key="1">
    <source>
        <dbReference type="ARBA" id="ARBA00000085"/>
    </source>
</evidence>
<keyword evidence="13 14" id="KW-0472">Membrane</keyword>
<evidence type="ECO:0000256" key="11">
    <source>
        <dbReference type="ARBA" id="ARBA00022989"/>
    </source>
</evidence>
<evidence type="ECO:0000256" key="4">
    <source>
        <dbReference type="ARBA" id="ARBA00022475"/>
    </source>
</evidence>
<sequence>MINKFKRAFDYKIKAKKFSIKVRILASIMCLITVVFLAIILSFNILLDKYVKSSSSKQLTRARLSVEKISDLPRPLKPPYDRKMDEPKEFSEFMRNVQEKVRLAEIESEANAMVVNSKYELLFPNRYDDFLKDIDEMESINKWLKRENFDLKSKNNIKVSTTDRYYYISSVDISNQNESKDQYLIMFIDTTSTMNLATWINLALILVMCVAEVMSIIIASLLSEKIASPIKELSSFAKQIGEGDFRTIEKDYSDEELSELFKVMNKSAEYLDKYDKEQKTFFQNASHELRTPLMSIKGYAEAIKYNVIEKGEASEIILEESDRLSEMVEDLLYISKVDNITKSYVLTECDLREVLSNCCIKLNAKAINSKIEFIYDFESKPVLYKCDEKHLTRAFFNLIENSLRYAHKNIFIRCKYFEGQIRIEIEDDGSGISNEDLPYIFDRFYKGEGGKHGIGLSIVESIIEKHSGVITASNGKLGAVFLIEFPKIQL</sequence>
<keyword evidence="7 14" id="KW-0812">Transmembrane</keyword>
<dbReference type="InterPro" id="IPR036097">
    <property type="entry name" value="HisK_dim/P_sf"/>
</dbReference>
<dbReference type="InterPro" id="IPR004358">
    <property type="entry name" value="Sig_transdc_His_kin-like_C"/>
</dbReference>
<evidence type="ECO:0000313" key="18">
    <source>
        <dbReference type="Proteomes" id="UP000767291"/>
    </source>
</evidence>
<dbReference type="SUPFAM" id="SSF55874">
    <property type="entry name" value="ATPase domain of HSP90 chaperone/DNA topoisomerase II/histidine kinase"/>
    <property type="match status" value="1"/>
</dbReference>
<dbReference type="EC" id="2.7.13.3" evidence="3"/>
<dbReference type="RefSeq" id="WP_209457210.1">
    <property type="nucleotide sequence ID" value="NZ_BAAACS010000019.1"/>
</dbReference>
<dbReference type="InterPro" id="IPR036890">
    <property type="entry name" value="HATPase_C_sf"/>
</dbReference>
<feature type="transmembrane region" description="Helical" evidence="14">
    <location>
        <begin position="199"/>
        <end position="222"/>
    </location>
</feature>
<keyword evidence="4" id="KW-1003">Cell membrane</keyword>
<comment type="caution">
    <text evidence="17">The sequence shown here is derived from an EMBL/GenBank/DDBJ whole genome shotgun (WGS) entry which is preliminary data.</text>
</comment>
<evidence type="ECO:0000256" key="14">
    <source>
        <dbReference type="SAM" id="Phobius"/>
    </source>
</evidence>
<dbReference type="PROSITE" id="PS50109">
    <property type="entry name" value="HIS_KIN"/>
    <property type="match status" value="1"/>
</dbReference>
<evidence type="ECO:0000256" key="10">
    <source>
        <dbReference type="ARBA" id="ARBA00022840"/>
    </source>
</evidence>
<evidence type="ECO:0000256" key="12">
    <source>
        <dbReference type="ARBA" id="ARBA00023012"/>
    </source>
</evidence>
<gene>
    <name evidence="17" type="ORF">J2Z43_002209</name>
</gene>
<evidence type="ECO:0000256" key="2">
    <source>
        <dbReference type="ARBA" id="ARBA00004651"/>
    </source>
</evidence>
<keyword evidence="10" id="KW-0067">ATP-binding</keyword>
<proteinExistence type="predicted"/>
<dbReference type="Pfam" id="PF00512">
    <property type="entry name" value="HisKA"/>
    <property type="match status" value="1"/>
</dbReference>
<dbReference type="InterPro" id="IPR003660">
    <property type="entry name" value="HAMP_dom"/>
</dbReference>
<dbReference type="SMART" id="SM00387">
    <property type="entry name" value="HATPase_c"/>
    <property type="match status" value="1"/>
</dbReference>
<dbReference type="Gene3D" id="3.30.565.10">
    <property type="entry name" value="Histidine kinase-like ATPase, C-terminal domain"/>
    <property type="match status" value="1"/>
</dbReference>
<dbReference type="CDD" id="cd00075">
    <property type="entry name" value="HATPase"/>
    <property type="match status" value="1"/>
</dbReference>
<keyword evidence="18" id="KW-1185">Reference proteome</keyword>
<accession>A0ABS4ECZ3</accession>
<evidence type="ECO:0000313" key="17">
    <source>
        <dbReference type="EMBL" id="MBP1855808.1"/>
    </source>
</evidence>
<feature type="domain" description="Histidine kinase" evidence="15">
    <location>
        <begin position="284"/>
        <end position="489"/>
    </location>
</feature>
<dbReference type="PANTHER" id="PTHR45528:SF1">
    <property type="entry name" value="SENSOR HISTIDINE KINASE CPXA"/>
    <property type="match status" value="1"/>
</dbReference>
<keyword evidence="6" id="KW-0808">Transferase</keyword>
<evidence type="ECO:0000256" key="13">
    <source>
        <dbReference type="ARBA" id="ARBA00023136"/>
    </source>
</evidence>
<dbReference type="PANTHER" id="PTHR45528">
    <property type="entry name" value="SENSOR HISTIDINE KINASE CPXA"/>
    <property type="match status" value="1"/>
</dbReference>
<reference evidence="17 18" key="1">
    <citation type="submission" date="2021-03" db="EMBL/GenBank/DDBJ databases">
        <title>Genomic Encyclopedia of Type Strains, Phase IV (KMG-IV): sequencing the most valuable type-strain genomes for metagenomic binning, comparative biology and taxonomic classification.</title>
        <authorList>
            <person name="Goeker M."/>
        </authorList>
    </citation>
    <scope>NUCLEOTIDE SEQUENCE [LARGE SCALE GENOMIC DNA]</scope>
    <source>
        <strain evidence="17 18">DSM 1289</strain>
    </source>
</reference>
<evidence type="ECO:0000259" key="16">
    <source>
        <dbReference type="PROSITE" id="PS50885"/>
    </source>
</evidence>
<evidence type="ECO:0000256" key="7">
    <source>
        <dbReference type="ARBA" id="ARBA00022692"/>
    </source>
</evidence>
<keyword evidence="11 14" id="KW-1133">Transmembrane helix</keyword>
<dbReference type="InterPro" id="IPR005467">
    <property type="entry name" value="His_kinase_dom"/>
</dbReference>
<protein>
    <recommendedName>
        <fullName evidence="3">histidine kinase</fullName>
        <ecNumber evidence="3">2.7.13.3</ecNumber>
    </recommendedName>
</protein>
<evidence type="ECO:0000256" key="8">
    <source>
        <dbReference type="ARBA" id="ARBA00022741"/>
    </source>
</evidence>
<dbReference type="GO" id="GO:0016301">
    <property type="term" value="F:kinase activity"/>
    <property type="evidence" value="ECO:0007669"/>
    <property type="project" value="UniProtKB-KW"/>
</dbReference>
<name>A0ABS4ECZ3_9FIRM</name>
<dbReference type="CDD" id="cd06225">
    <property type="entry name" value="HAMP"/>
    <property type="match status" value="1"/>
</dbReference>
<keyword evidence="5" id="KW-0597">Phosphoprotein</keyword>
<evidence type="ECO:0000259" key="15">
    <source>
        <dbReference type="PROSITE" id="PS50109"/>
    </source>
</evidence>
<evidence type="ECO:0000256" key="6">
    <source>
        <dbReference type="ARBA" id="ARBA00022679"/>
    </source>
</evidence>
<dbReference type="Proteomes" id="UP000767291">
    <property type="component" value="Unassembled WGS sequence"/>
</dbReference>
<dbReference type="SUPFAM" id="SSF47384">
    <property type="entry name" value="Homodimeric domain of signal transducing histidine kinase"/>
    <property type="match status" value="1"/>
</dbReference>
<keyword evidence="9 17" id="KW-0418">Kinase</keyword>
<dbReference type="Gene3D" id="6.10.340.10">
    <property type="match status" value="1"/>
</dbReference>
<evidence type="ECO:0000256" key="5">
    <source>
        <dbReference type="ARBA" id="ARBA00022553"/>
    </source>
</evidence>
<comment type="subcellular location">
    <subcellularLocation>
        <location evidence="2">Cell membrane</location>
        <topology evidence="2">Multi-pass membrane protein</topology>
    </subcellularLocation>
</comment>
<dbReference type="PROSITE" id="PS50885">
    <property type="entry name" value="HAMP"/>
    <property type="match status" value="1"/>
</dbReference>
<evidence type="ECO:0000256" key="9">
    <source>
        <dbReference type="ARBA" id="ARBA00022777"/>
    </source>
</evidence>
<organism evidence="17 18">
    <name type="scientific">Metaclostridioides mangenotii</name>
    <dbReference type="NCBI Taxonomy" id="1540"/>
    <lineage>
        <taxon>Bacteria</taxon>
        <taxon>Bacillati</taxon>
        <taxon>Bacillota</taxon>
        <taxon>Clostridia</taxon>
        <taxon>Peptostreptococcales</taxon>
        <taxon>Peptostreptococcaceae</taxon>
        <taxon>Metaclostridioides</taxon>
    </lineage>
</organism>
<dbReference type="CDD" id="cd00082">
    <property type="entry name" value="HisKA"/>
    <property type="match status" value="1"/>
</dbReference>
<dbReference type="Gene3D" id="1.10.287.130">
    <property type="match status" value="1"/>
</dbReference>
<dbReference type="InterPro" id="IPR003594">
    <property type="entry name" value="HATPase_dom"/>
</dbReference>
<dbReference type="InterPro" id="IPR050398">
    <property type="entry name" value="HssS/ArlS-like"/>
</dbReference>
<dbReference type="Pfam" id="PF02518">
    <property type="entry name" value="HATPase_c"/>
    <property type="match status" value="1"/>
</dbReference>
<feature type="domain" description="HAMP" evidence="16">
    <location>
        <begin position="224"/>
        <end position="276"/>
    </location>
</feature>